<keyword evidence="2" id="KW-1185">Reference proteome</keyword>
<dbReference type="PATRIC" id="fig|35623.3.peg.572"/>
<dbReference type="GO" id="GO:0016746">
    <property type="term" value="F:acyltransferase activity"/>
    <property type="evidence" value="ECO:0007669"/>
    <property type="project" value="UniProtKB-KW"/>
</dbReference>
<reference evidence="2" key="1">
    <citation type="submission" date="2014-05" db="EMBL/GenBank/DDBJ databases">
        <authorList>
            <person name="Kube M."/>
        </authorList>
    </citation>
    <scope>NUCLEOTIDE SEQUENCE [LARGE SCALE GENOMIC DNA]</scope>
</reference>
<dbReference type="RefSeq" id="WP_045749170.1">
    <property type="nucleotide sequence ID" value="NZ_FUZK01000003.1"/>
</dbReference>
<dbReference type="InterPro" id="IPR039968">
    <property type="entry name" value="BcerS-like"/>
</dbReference>
<sequence>MIQIKEVLTKKEAIIFTRFPSTLFKDIPSYVPALEMDELLVFDKLKNPVHEYCESVRFLAYKDNLVVGRIAGIINHQYNKEFSTKTVRFSRIDMIDDIEVSKALLDAVSRWGLSKGQTDVIGPMGFTDMDRMGLLVEGFEYLNMFITIWNPPYYMEHLEKLGYIKDVDWIESMIPWPSYVPEKVKRGAYITQKRFGYELVKLKSKRELNKYIYEAFNVYNDAFKSLYGFLPITTKVMDYYIKQMKSLVKLEFLWFVKDKNQKVVGFGLMMPSLSLANKKNDGKLLPFGFLRLLKSIKKFNVIDFYFIAVDPSHQGKGVLSLIMEDGIKEGNKQGVLYALTGPELEQNTSIQAQWKDFNPTMIKRRRSYKKSIDL</sequence>
<dbReference type="CDD" id="cd04301">
    <property type="entry name" value="NAT_SF"/>
    <property type="match status" value="1"/>
</dbReference>
<protein>
    <submittedName>
        <fullName evidence="1">Acyl-CoA N-acyltransferase</fullName>
    </submittedName>
</protein>
<keyword evidence="1" id="KW-0808">Transferase</keyword>
<dbReference type="InterPro" id="IPR016181">
    <property type="entry name" value="Acyl_CoA_acyltransferase"/>
</dbReference>
<dbReference type="HOGENOM" id="CLU_053649_0_0_14"/>
<accession>A0A061A9R5</accession>
<keyword evidence="1" id="KW-0012">Acyltransferase</keyword>
<dbReference type="PANTHER" id="PTHR41368">
    <property type="entry name" value="PROTEIN YGHO"/>
    <property type="match status" value="1"/>
</dbReference>
<organism evidence="1 2">
    <name type="scientific">Acholeplasma oculi</name>
    <dbReference type="NCBI Taxonomy" id="35623"/>
    <lineage>
        <taxon>Bacteria</taxon>
        <taxon>Bacillati</taxon>
        <taxon>Mycoplasmatota</taxon>
        <taxon>Mollicutes</taxon>
        <taxon>Acholeplasmatales</taxon>
        <taxon>Acholeplasmataceae</taxon>
        <taxon>Acholeplasma</taxon>
    </lineage>
</organism>
<dbReference type="KEGG" id="aoc:Aocu_05720"/>
<dbReference type="SUPFAM" id="SSF55729">
    <property type="entry name" value="Acyl-CoA N-acyltransferases (Nat)"/>
    <property type="match status" value="1"/>
</dbReference>
<dbReference type="PANTHER" id="PTHR41368:SF1">
    <property type="entry name" value="PROTEIN YGHO"/>
    <property type="match status" value="1"/>
</dbReference>
<dbReference type="Gene3D" id="3.40.630.30">
    <property type="match status" value="1"/>
</dbReference>
<name>A0A061A9R5_9MOLU</name>
<dbReference type="InParanoid" id="A0A061A9R5"/>
<dbReference type="STRING" id="35623.Aocu_05720"/>
<dbReference type="OrthoDB" id="9806005at2"/>
<dbReference type="Proteomes" id="UP000032434">
    <property type="component" value="Chromosome 1"/>
</dbReference>
<gene>
    <name evidence="1" type="ORF">Aocu_05720</name>
</gene>
<proteinExistence type="predicted"/>
<evidence type="ECO:0000313" key="2">
    <source>
        <dbReference type="Proteomes" id="UP000032434"/>
    </source>
</evidence>
<dbReference type="EMBL" id="LK028559">
    <property type="protein sequence ID" value="CDR30645.1"/>
    <property type="molecule type" value="Genomic_DNA"/>
</dbReference>
<dbReference type="AlphaFoldDB" id="A0A061A9R5"/>
<evidence type="ECO:0000313" key="1">
    <source>
        <dbReference type="EMBL" id="CDR30645.1"/>
    </source>
</evidence>